<organism evidence="2 3">
    <name type="scientific">Goodea atripinnis</name>
    <dbReference type="NCBI Taxonomy" id="208336"/>
    <lineage>
        <taxon>Eukaryota</taxon>
        <taxon>Metazoa</taxon>
        <taxon>Chordata</taxon>
        <taxon>Craniata</taxon>
        <taxon>Vertebrata</taxon>
        <taxon>Euteleostomi</taxon>
        <taxon>Actinopterygii</taxon>
        <taxon>Neopterygii</taxon>
        <taxon>Teleostei</taxon>
        <taxon>Neoteleostei</taxon>
        <taxon>Acanthomorphata</taxon>
        <taxon>Ovalentaria</taxon>
        <taxon>Atherinomorphae</taxon>
        <taxon>Cyprinodontiformes</taxon>
        <taxon>Goodeidae</taxon>
        <taxon>Goodea</taxon>
    </lineage>
</organism>
<evidence type="ECO:0000256" key="1">
    <source>
        <dbReference type="SAM" id="SignalP"/>
    </source>
</evidence>
<gene>
    <name evidence="2" type="ORF">GOODEAATRI_006520</name>
</gene>
<name>A0ABV0PLN6_9TELE</name>
<dbReference type="EMBL" id="JAHRIO010080276">
    <property type="protein sequence ID" value="MEQ2184313.1"/>
    <property type="molecule type" value="Genomic_DNA"/>
</dbReference>
<keyword evidence="3" id="KW-1185">Reference proteome</keyword>
<comment type="caution">
    <text evidence="2">The sequence shown here is derived from an EMBL/GenBank/DDBJ whole genome shotgun (WGS) entry which is preliminary data.</text>
</comment>
<accession>A0ABV0PLN6</accession>
<sequence length="113" mass="12491">MVVILAVMSLVILSVVILTPDESHLLLRSHLTMEDLESDEFKVHDPCAAWLNNNEVALRTREGHVLTFTLKNNLTTTLLDNSSLDLTSAKFQVSADKRFVLLAYNIRPGSAGA</sequence>
<protein>
    <submittedName>
        <fullName evidence="2">Uncharacterized protein</fullName>
    </submittedName>
</protein>
<dbReference type="Proteomes" id="UP001476798">
    <property type="component" value="Unassembled WGS sequence"/>
</dbReference>
<evidence type="ECO:0000313" key="2">
    <source>
        <dbReference type="EMBL" id="MEQ2184313.1"/>
    </source>
</evidence>
<proteinExistence type="predicted"/>
<reference evidence="2 3" key="1">
    <citation type="submission" date="2021-06" db="EMBL/GenBank/DDBJ databases">
        <authorList>
            <person name="Palmer J.M."/>
        </authorList>
    </citation>
    <scope>NUCLEOTIDE SEQUENCE [LARGE SCALE GENOMIC DNA]</scope>
    <source>
        <strain evidence="2 3">GA_2019</strain>
        <tissue evidence="2">Muscle</tissue>
    </source>
</reference>
<evidence type="ECO:0000313" key="3">
    <source>
        <dbReference type="Proteomes" id="UP001476798"/>
    </source>
</evidence>
<dbReference type="Gene3D" id="2.140.10.30">
    <property type="entry name" value="Dipeptidylpeptidase IV, N-terminal domain"/>
    <property type="match status" value="1"/>
</dbReference>
<keyword evidence="1" id="KW-0732">Signal</keyword>
<feature type="chain" id="PRO_5045688704" evidence="1">
    <location>
        <begin position="19"/>
        <end position="113"/>
    </location>
</feature>
<feature type="signal peptide" evidence="1">
    <location>
        <begin position="1"/>
        <end position="18"/>
    </location>
</feature>